<comment type="subcellular location">
    <subcellularLocation>
        <location evidence="1">Cytoplasm</location>
        <location evidence="1">Cytoskeleton</location>
    </subcellularLocation>
    <subcellularLocation>
        <location evidence="11">Synapse</location>
    </subcellularLocation>
</comment>
<reference evidence="15" key="3">
    <citation type="submission" date="2025-09" db="UniProtKB">
        <authorList>
            <consortium name="Ensembl"/>
        </authorList>
    </citation>
    <scope>IDENTIFICATION</scope>
</reference>
<evidence type="ECO:0000313" key="15">
    <source>
        <dbReference type="Ensembl" id="ENSOTSP00005157576.1"/>
    </source>
</evidence>
<evidence type="ECO:0000256" key="1">
    <source>
        <dbReference type="ARBA" id="ARBA00004245"/>
    </source>
</evidence>
<dbReference type="Proteomes" id="UP000694402">
    <property type="component" value="Unassembled WGS sequence"/>
</dbReference>
<dbReference type="Pfam" id="PF00595">
    <property type="entry name" value="PDZ"/>
    <property type="match status" value="1"/>
</dbReference>
<evidence type="ECO:0000256" key="3">
    <source>
        <dbReference type="ARBA" id="ARBA00022490"/>
    </source>
</evidence>
<dbReference type="InterPro" id="IPR036034">
    <property type="entry name" value="PDZ_sf"/>
</dbReference>
<keyword evidence="16" id="KW-1185">Reference proteome</keyword>
<feature type="compositionally biased region" description="Basic and acidic residues" evidence="13">
    <location>
        <begin position="377"/>
        <end position="401"/>
    </location>
</feature>
<dbReference type="GO" id="GO:0051015">
    <property type="term" value="F:actin filament binding"/>
    <property type="evidence" value="ECO:0007669"/>
    <property type="project" value="TreeGrafter"/>
</dbReference>
<dbReference type="InterPro" id="IPR040645">
    <property type="entry name" value="Neurabin-1/2_PDZ"/>
</dbReference>
<keyword evidence="3" id="KW-0963">Cytoplasm</keyword>
<accession>A0AAZ3SWR8</accession>
<evidence type="ECO:0000256" key="9">
    <source>
        <dbReference type="ARBA" id="ARBA00023203"/>
    </source>
</evidence>
<dbReference type="GO" id="GO:0015629">
    <property type="term" value="C:actin cytoskeleton"/>
    <property type="evidence" value="ECO:0007669"/>
    <property type="project" value="TreeGrafter"/>
</dbReference>
<gene>
    <name evidence="15" type="primary">LOC112259634</name>
</gene>
<dbReference type="GeneTree" id="ENSGT00940000158833"/>
<evidence type="ECO:0000256" key="5">
    <source>
        <dbReference type="ARBA" id="ARBA00022782"/>
    </source>
</evidence>
<keyword evidence="5" id="KW-0221">Differentiation</keyword>
<dbReference type="PANTHER" id="PTHR16154">
    <property type="entry name" value="NEURABIN"/>
    <property type="match status" value="1"/>
</dbReference>
<dbReference type="PANTHER" id="PTHR16154:SF24">
    <property type="entry name" value="NEURABIN-2"/>
    <property type="match status" value="1"/>
</dbReference>
<dbReference type="GO" id="GO:0007015">
    <property type="term" value="P:actin filament organization"/>
    <property type="evidence" value="ECO:0007669"/>
    <property type="project" value="TreeGrafter"/>
</dbReference>
<evidence type="ECO:0000256" key="8">
    <source>
        <dbReference type="ARBA" id="ARBA00023054"/>
    </source>
</evidence>
<evidence type="ECO:0000256" key="2">
    <source>
        <dbReference type="ARBA" id="ARBA00022473"/>
    </source>
</evidence>
<dbReference type="GO" id="GO:0005737">
    <property type="term" value="C:cytoplasm"/>
    <property type="evidence" value="ECO:0007669"/>
    <property type="project" value="TreeGrafter"/>
</dbReference>
<evidence type="ECO:0000256" key="4">
    <source>
        <dbReference type="ARBA" id="ARBA00022553"/>
    </source>
</evidence>
<feature type="compositionally biased region" description="Low complexity" evidence="13">
    <location>
        <begin position="1"/>
        <end position="17"/>
    </location>
</feature>
<keyword evidence="6" id="KW-0524">Neurogenesis</keyword>
<dbReference type="GO" id="GO:0019722">
    <property type="term" value="P:calcium-mediated signaling"/>
    <property type="evidence" value="ECO:0007669"/>
    <property type="project" value="TreeGrafter"/>
</dbReference>
<feature type="region of interest" description="Disordered" evidence="13">
    <location>
        <begin position="267"/>
        <end position="482"/>
    </location>
</feature>
<dbReference type="SMART" id="SM00228">
    <property type="entry name" value="PDZ"/>
    <property type="match status" value="1"/>
</dbReference>
<evidence type="ECO:0000256" key="11">
    <source>
        <dbReference type="ARBA" id="ARBA00034103"/>
    </source>
</evidence>
<dbReference type="PROSITE" id="PS50106">
    <property type="entry name" value="PDZ"/>
    <property type="match status" value="1"/>
</dbReference>
<name>A0AAZ3SWR8_ONCTS</name>
<evidence type="ECO:0000259" key="14">
    <source>
        <dbReference type="PROSITE" id="PS50106"/>
    </source>
</evidence>
<dbReference type="FunFam" id="2.30.42.10:FF:000010">
    <property type="entry name" value="Neurabin-1 isoform 1"/>
    <property type="match status" value="1"/>
</dbReference>
<evidence type="ECO:0000256" key="6">
    <source>
        <dbReference type="ARBA" id="ARBA00022902"/>
    </source>
</evidence>
<dbReference type="GO" id="GO:0031175">
    <property type="term" value="P:neuron projection development"/>
    <property type="evidence" value="ECO:0007669"/>
    <property type="project" value="TreeGrafter"/>
</dbReference>
<organism evidence="15 16">
    <name type="scientific">Oncorhynchus tshawytscha</name>
    <name type="common">Chinook salmon</name>
    <name type="synonym">Salmo tshawytscha</name>
    <dbReference type="NCBI Taxonomy" id="74940"/>
    <lineage>
        <taxon>Eukaryota</taxon>
        <taxon>Metazoa</taxon>
        <taxon>Chordata</taxon>
        <taxon>Craniata</taxon>
        <taxon>Vertebrata</taxon>
        <taxon>Euteleostomi</taxon>
        <taxon>Actinopterygii</taxon>
        <taxon>Neopterygii</taxon>
        <taxon>Teleostei</taxon>
        <taxon>Protacanthopterygii</taxon>
        <taxon>Salmoniformes</taxon>
        <taxon>Salmonidae</taxon>
        <taxon>Salmoninae</taxon>
        <taxon>Oncorhynchus</taxon>
    </lineage>
</organism>
<evidence type="ECO:0000313" key="16">
    <source>
        <dbReference type="Proteomes" id="UP000694402"/>
    </source>
</evidence>
<dbReference type="GO" id="GO:0030425">
    <property type="term" value="C:dendrite"/>
    <property type="evidence" value="ECO:0007669"/>
    <property type="project" value="TreeGrafter"/>
</dbReference>
<feature type="compositionally biased region" description="Basic and acidic residues" evidence="13">
    <location>
        <begin position="37"/>
        <end position="53"/>
    </location>
</feature>
<keyword evidence="10" id="KW-0206">Cytoskeleton</keyword>
<sequence length="964" mass="106417">MMKTDSSSSKSTGSGSTLRSPSPHRNAYEAGMQALRPAKDNAAKGDHMQEGPRGRRSYGSNVHRIKNMFQQMQGPGSTSPCLEGGEDPEKTTERVRLSLPRAGSLNENVDHSALLKLGSTVSERVNRFDPNAKAENGQALQASSPSYSKLQGTRKILEQQKAAQQLEREKQAAATNRVLLKTEQSSGLGIQDGRLDMVARFNGSTESLDSLDTTEAVSPTVSQLSAVFERASELRNNLHRLSSTPPLPSRGVSTKVGVQLNSKIISKRANRASALPPTSQEEEGGWGRSQRDQDGPPRSLRASSSSTSDGQSGGQNGGHSGPTLPEPTEGRDKTGPDSGSQAKIEGQSEDRSGDLEPSSTIVKSDIHHSSLENGENSTEREAQVRETSPKGTSSERGRQGGDGEIGQGGTAEEGEERTVKEDQSGGEQVAIRMYSAVGEDSGGSQQEEEEDEDEPYEPESSCHEKPGLPEEEDPPPSRKICFSTGPIKVFATYPNEDYDRRNEDVDPMAASAEYELEKRVERLDMFPVALEKDGDGLGISIIGMGAGADMGLEKLGIFVKTVTDKGAAHRDGRIQVNDLIVEVDGTSLVGVTQTFAASVLRNTTGTVKFLIGREKPGEQSEVAQLIQQTLEQERWQREVMEQRYSQYMEDHEGGEYGTDEEEEDDEEEVSPTHPSAIEVFDLAENEDISPLETDPEKLAHKYQEVREDKVKDKGLRHSIPYAVHYLLTHSLTRSLRLSLSLSVSLSLSPCVSLPVSLSLCLSPCVSPPVSLSLSPQLHIKHAVTQAEIQQLKRKVVILCHSYYVLMFHCKYGKLIYSGLYSFHPLPVYVHVHVCASPHSQLNHAKQDKQRWRVDKTQLEQTLQENKERMEKLEGYWMEAQSLCQAVDEHLKETQAQYQALERKYSKAKRLIKEYQQKEIEYLKKETQRCLQDGAEASLREESGQLHEQVADLECRVEELKSEPL</sequence>
<reference evidence="15" key="2">
    <citation type="submission" date="2025-08" db="UniProtKB">
        <authorList>
            <consortium name="Ensembl"/>
        </authorList>
    </citation>
    <scope>IDENTIFICATION</scope>
</reference>
<evidence type="ECO:0000256" key="13">
    <source>
        <dbReference type="SAM" id="MobiDB-lite"/>
    </source>
</evidence>
<feature type="compositionally biased region" description="Acidic residues" evidence="13">
    <location>
        <begin position="446"/>
        <end position="457"/>
    </location>
</feature>
<keyword evidence="2" id="KW-0217">Developmental protein</keyword>
<keyword evidence="9" id="KW-0009">Actin-binding</keyword>
<proteinExistence type="predicted"/>
<keyword evidence="4" id="KW-0597">Phosphoprotein</keyword>
<evidence type="ECO:0000256" key="7">
    <source>
        <dbReference type="ARBA" id="ARBA00023018"/>
    </source>
</evidence>
<dbReference type="Ensembl" id="ENSOTST00005139925.1">
    <property type="protein sequence ID" value="ENSOTSP00005157576.1"/>
    <property type="gene ID" value="ENSOTSG00005024830.2"/>
</dbReference>
<dbReference type="SUPFAM" id="SSF50156">
    <property type="entry name" value="PDZ domain-like"/>
    <property type="match status" value="1"/>
</dbReference>
<feature type="domain" description="PDZ" evidence="14">
    <location>
        <begin position="527"/>
        <end position="615"/>
    </location>
</feature>
<dbReference type="InterPro" id="IPR043446">
    <property type="entry name" value="Neurabin-like"/>
</dbReference>
<keyword evidence="7" id="KW-0770">Synapse</keyword>
<evidence type="ECO:0000256" key="10">
    <source>
        <dbReference type="ARBA" id="ARBA00023212"/>
    </source>
</evidence>
<dbReference type="Pfam" id="PF17817">
    <property type="entry name" value="PDZ_5"/>
    <property type="match status" value="1"/>
</dbReference>
<feature type="coiled-coil region" evidence="12">
    <location>
        <begin position="147"/>
        <end position="183"/>
    </location>
</feature>
<feature type="compositionally biased region" description="Gly residues" evidence="13">
    <location>
        <begin position="311"/>
        <end position="320"/>
    </location>
</feature>
<dbReference type="Gene3D" id="2.30.42.10">
    <property type="match status" value="1"/>
</dbReference>
<feature type="region of interest" description="Disordered" evidence="13">
    <location>
        <begin position="649"/>
        <end position="672"/>
    </location>
</feature>
<dbReference type="GO" id="GO:0014069">
    <property type="term" value="C:postsynaptic density"/>
    <property type="evidence" value="ECO:0007669"/>
    <property type="project" value="TreeGrafter"/>
</dbReference>
<dbReference type="CDD" id="cd06790">
    <property type="entry name" value="PDZ_neurabin-like"/>
    <property type="match status" value="1"/>
</dbReference>
<evidence type="ECO:0000256" key="12">
    <source>
        <dbReference type="SAM" id="Coils"/>
    </source>
</evidence>
<reference evidence="16" key="1">
    <citation type="journal article" date="2018" name="PLoS ONE">
        <title>Chinook salmon (Oncorhynchus tshawytscha) genome and transcriptome.</title>
        <authorList>
            <person name="Christensen K.A."/>
            <person name="Leong J.S."/>
            <person name="Sakhrani D."/>
            <person name="Biagi C.A."/>
            <person name="Minkley D.R."/>
            <person name="Withler R.E."/>
            <person name="Rondeau E.B."/>
            <person name="Koop B.F."/>
            <person name="Devlin R.H."/>
        </authorList>
    </citation>
    <scope>NUCLEOTIDE SEQUENCE [LARGE SCALE GENOMIC DNA]</scope>
</reference>
<keyword evidence="8 12" id="KW-0175">Coiled coil</keyword>
<protein>
    <recommendedName>
        <fullName evidence="14">PDZ domain-containing protein</fullName>
    </recommendedName>
</protein>
<feature type="region of interest" description="Disordered" evidence="13">
    <location>
        <begin position="1"/>
        <end position="92"/>
    </location>
</feature>
<feature type="compositionally biased region" description="Polar residues" evidence="13">
    <location>
        <begin position="68"/>
        <end position="80"/>
    </location>
</feature>
<feature type="compositionally biased region" description="Acidic residues" evidence="13">
    <location>
        <begin position="657"/>
        <end position="669"/>
    </location>
</feature>
<feature type="compositionally biased region" description="Gly residues" evidence="13">
    <location>
        <begin position="402"/>
        <end position="411"/>
    </location>
</feature>
<feature type="coiled-coil region" evidence="12">
    <location>
        <begin position="841"/>
        <end position="962"/>
    </location>
</feature>
<dbReference type="InterPro" id="IPR001478">
    <property type="entry name" value="PDZ"/>
</dbReference>
<dbReference type="AlphaFoldDB" id="A0AAZ3SWR8"/>